<reference evidence="1" key="1">
    <citation type="journal article" date="2015" name="Proc. Natl. Acad. Sci. U.S.A.">
        <title>Networks of energetic and metabolic interactions define dynamics in microbial communities.</title>
        <authorList>
            <person name="Embree M."/>
            <person name="Liu J.K."/>
            <person name="Al-Bassam M.M."/>
            <person name="Zengler K."/>
        </authorList>
    </citation>
    <scope>NUCLEOTIDE SEQUENCE</scope>
</reference>
<name>A0A0W8G8V3_9ZZZZ</name>
<dbReference type="InterPro" id="IPR007607">
    <property type="entry name" value="BacA/B"/>
</dbReference>
<dbReference type="EMBL" id="LNQE01000065">
    <property type="protein sequence ID" value="KUG29589.1"/>
    <property type="molecule type" value="Genomic_DNA"/>
</dbReference>
<proteinExistence type="predicted"/>
<protein>
    <recommendedName>
        <fullName evidence="2">Integral membrane protein ccma involved in cell shape determination</fullName>
    </recommendedName>
</protein>
<dbReference type="PANTHER" id="PTHR35024:SF4">
    <property type="entry name" value="POLYMER-FORMING CYTOSKELETAL PROTEIN"/>
    <property type="match status" value="1"/>
</dbReference>
<sequence length="133" mass="14282">MFGRSSRKKAIRHDEITAFLGAGTQYNGQFDFQGTVRIDGGVNGDITSDGTLVLGEEGFVEGRIRVGTLISNGRILGDVEASIRVTLNKTSRMEGNICAPSVVIEEGAVINGQVSMEYEPRAQIPQHTGDAKQ</sequence>
<comment type="caution">
    <text evidence="1">The sequence shown here is derived from an EMBL/GenBank/DDBJ whole genome shotgun (WGS) entry which is preliminary data.</text>
</comment>
<evidence type="ECO:0000313" key="1">
    <source>
        <dbReference type="EMBL" id="KUG29589.1"/>
    </source>
</evidence>
<gene>
    <name evidence="1" type="ORF">ASZ90_000517</name>
</gene>
<dbReference type="PANTHER" id="PTHR35024">
    <property type="entry name" value="HYPOTHETICAL CYTOSOLIC PROTEIN"/>
    <property type="match status" value="1"/>
</dbReference>
<organism evidence="1">
    <name type="scientific">hydrocarbon metagenome</name>
    <dbReference type="NCBI Taxonomy" id="938273"/>
    <lineage>
        <taxon>unclassified sequences</taxon>
        <taxon>metagenomes</taxon>
        <taxon>ecological metagenomes</taxon>
    </lineage>
</organism>
<evidence type="ECO:0008006" key="2">
    <source>
        <dbReference type="Google" id="ProtNLM"/>
    </source>
</evidence>
<accession>A0A0W8G8V3</accession>
<dbReference type="AlphaFoldDB" id="A0A0W8G8V3"/>
<dbReference type="Pfam" id="PF04519">
    <property type="entry name" value="Bactofilin"/>
    <property type="match status" value="1"/>
</dbReference>